<sequence>MNSKPAKILVIRLSALGDVAMTIPVIHSLVKQHPNVEVTVISKPWVRPLFETLDVRFVGADIRKGRKGVADFFRFFFMLRRMENWDIVVDLHDVIFSKLLRKLFRLCGTPVVTIDKGRQDKKELVMYPNKKFRQLPTTFERYSDTLKRANLPVKVEFDTIFPTSIPLTKDIADILGNKEAKWIGIAPFAQHKGKVYPPEKMEQVVQYFSQRNDVKVILFGGGKAEVAALKEWEDKYENAVSVAGKIKLGQELLVMDKLDVMVSMDSANMHLASLTATPVVSIWGATHPYAGFYGWKQPIKNIIQLDLDCRPCSVYGNKECMWGDYRCMNSITPESIIKKIEEVIG</sequence>
<dbReference type="Proteomes" id="UP000294830">
    <property type="component" value="Unassembled WGS sequence"/>
</dbReference>
<dbReference type="RefSeq" id="WP_131837973.1">
    <property type="nucleotide sequence ID" value="NZ_SLWB01000001.1"/>
</dbReference>
<dbReference type="PANTHER" id="PTHR30160:SF22">
    <property type="entry name" value="LIPOPOLYSACCHARIDE CORE BIOSYNTHESIS PROTEIN"/>
    <property type="match status" value="1"/>
</dbReference>
<dbReference type="GO" id="GO:0008713">
    <property type="term" value="F:ADP-heptose-lipopolysaccharide heptosyltransferase activity"/>
    <property type="evidence" value="ECO:0007669"/>
    <property type="project" value="TreeGrafter"/>
</dbReference>
<dbReference type="OrthoDB" id="9768048at2"/>
<dbReference type="PANTHER" id="PTHR30160">
    <property type="entry name" value="TETRAACYLDISACCHARIDE 4'-KINASE-RELATED"/>
    <property type="match status" value="1"/>
</dbReference>
<evidence type="ECO:0000256" key="1">
    <source>
        <dbReference type="ARBA" id="ARBA00022676"/>
    </source>
</evidence>
<dbReference type="Gene3D" id="3.40.50.2000">
    <property type="entry name" value="Glycogen Phosphorylase B"/>
    <property type="match status" value="2"/>
</dbReference>
<dbReference type="GO" id="GO:0009244">
    <property type="term" value="P:lipopolysaccharide core region biosynthetic process"/>
    <property type="evidence" value="ECO:0007669"/>
    <property type="project" value="TreeGrafter"/>
</dbReference>
<organism evidence="3 4">
    <name type="scientific">Acetobacteroides hydrogenigenes</name>
    <dbReference type="NCBI Taxonomy" id="979970"/>
    <lineage>
        <taxon>Bacteria</taxon>
        <taxon>Pseudomonadati</taxon>
        <taxon>Bacteroidota</taxon>
        <taxon>Bacteroidia</taxon>
        <taxon>Bacteroidales</taxon>
        <taxon>Rikenellaceae</taxon>
        <taxon>Acetobacteroides</taxon>
    </lineage>
</organism>
<dbReference type="EMBL" id="SLWB01000001">
    <property type="protein sequence ID" value="TCN73198.1"/>
    <property type="molecule type" value="Genomic_DNA"/>
</dbReference>
<comment type="caution">
    <text evidence="3">The sequence shown here is derived from an EMBL/GenBank/DDBJ whole genome shotgun (WGS) entry which is preliminary data.</text>
</comment>
<dbReference type="InterPro" id="IPR051199">
    <property type="entry name" value="LPS_LOS_Heptosyltrfase"/>
</dbReference>
<dbReference type="GO" id="GO:0005829">
    <property type="term" value="C:cytosol"/>
    <property type="evidence" value="ECO:0007669"/>
    <property type="project" value="TreeGrafter"/>
</dbReference>
<proteinExistence type="predicted"/>
<name>A0A4R2EWX4_9BACT</name>
<keyword evidence="1" id="KW-0328">Glycosyltransferase</keyword>
<evidence type="ECO:0000256" key="2">
    <source>
        <dbReference type="ARBA" id="ARBA00022679"/>
    </source>
</evidence>
<keyword evidence="2 3" id="KW-0808">Transferase</keyword>
<dbReference type="Pfam" id="PF01075">
    <property type="entry name" value="Glyco_transf_9"/>
    <property type="match status" value="1"/>
</dbReference>
<reference evidence="3 4" key="1">
    <citation type="submission" date="2019-03" db="EMBL/GenBank/DDBJ databases">
        <title>Genomic Encyclopedia of Archaeal and Bacterial Type Strains, Phase II (KMG-II): from individual species to whole genera.</title>
        <authorList>
            <person name="Goeker M."/>
        </authorList>
    </citation>
    <scope>NUCLEOTIDE SEQUENCE [LARGE SCALE GENOMIC DNA]</scope>
    <source>
        <strain evidence="3 4">RL-C</strain>
    </source>
</reference>
<evidence type="ECO:0000313" key="4">
    <source>
        <dbReference type="Proteomes" id="UP000294830"/>
    </source>
</evidence>
<keyword evidence="4" id="KW-1185">Reference proteome</keyword>
<accession>A0A4R2EWX4</accession>
<dbReference type="CDD" id="cd03789">
    <property type="entry name" value="GT9_LPS_heptosyltransferase"/>
    <property type="match status" value="1"/>
</dbReference>
<dbReference type="InterPro" id="IPR002201">
    <property type="entry name" value="Glyco_trans_9"/>
</dbReference>
<evidence type="ECO:0000313" key="3">
    <source>
        <dbReference type="EMBL" id="TCN73198.1"/>
    </source>
</evidence>
<gene>
    <name evidence="3" type="ORF">CLV25_101419</name>
</gene>
<protein>
    <submittedName>
        <fullName evidence="3">ADP-heptose:LPS heptosyltransferase</fullName>
    </submittedName>
</protein>
<dbReference type="SUPFAM" id="SSF53756">
    <property type="entry name" value="UDP-Glycosyltransferase/glycogen phosphorylase"/>
    <property type="match status" value="1"/>
</dbReference>
<dbReference type="AlphaFoldDB" id="A0A4R2EWX4"/>